<keyword evidence="2" id="KW-1185">Reference proteome</keyword>
<dbReference type="InterPro" id="IPR054492">
    <property type="entry name" value="WbmS-like"/>
</dbReference>
<dbReference type="RefSeq" id="WP_072971879.1">
    <property type="nucleotide sequence ID" value="NZ_FQTY01000001.1"/>
</dbReference>
<protein>
    <recommendedName>
        <fullName evidence="3">Polysaccharide deacetylase</fullName>
    </recommendedName>
</protein>
<dbReference type="Proteomes" id="UP000184114">
    <property type="component" value="Unassembled WGS sequence"/>
</dbReference>
<organism evidence="1 2">
    <name type="scientific">Tissierella praeacuta DSM 18095</name>
    <dbReference type="NCBI Taxonomy" id="1123404"/>
    <lineage>
        <taxon>Bacteria</taxon>
        <taxon>Bacillati</taxon>
        <taxon>Bacillota</taxon>
        <taxon>Tissierellia</taxon>
        <taxon>Tissierellales</taxon>
        <taxon>Tissierellaceae</taxon>
        <taxon>Tissierella</taxon>
    </lineage>
</organism>
<sequence>MDKIWKKEPIISISLDTDWASEDVLKYTWSLISKYSIKPTFFLTNHSEVLLDLINIGYIDGGIHPNFLSNSSQGGNYLEVIDYCKSILPESISFRCHRYFDVNDITEIFIKRGFKYDSNLCTYLQNIEPFVHRSGLIRFPIYFEDGAYLLHKGNLNFKNSGEGLFCQPGLMVLNFHPMHIVLNSPTFDYMSNIKSKLLRKEWNNLKYKEFMDLSYKGYGIRNFFLELLDFIKKNGIKTYTLNELYTIFINGEK</sequence>
<dbReference type="SUPFAM" id="SSF88713">
    <property type="entry name" value="Glycoside hydrolase/deacetylase"/>
    <property type="match status" value="1"/>
</dbReference>
<gene>
    <name evidence="1" type="ORF">SAMN02745784_00199</name>
</gene>
<dbReference type="Gene3D" id="3.20.20.370">
    <property type="entry name" value="Glycoside hydrolase/deacetylase"/>
    <property type="match status" value="1"/>
</dbReference>
<dbReference type="STRING" id="1123404.SAMN02745784_00199"/>
<reference evidence="2" key="1">
    <citation type="submission" date="2016-11" db="EMBL/GenBank/DDBJ databases">
        <authorList>
            <person name="Varghese N."/>
            <person name="Submissions S."/>
        </authorList>
    </citation>
    <scope>NUCLEOTIDE SEQUENCE [LARGE SCALE GENOMIC DNA]</scope>
    <source>
        <strain evidence="2">DSM 18095</strain>
    </source>
</reference>
<name>A0A1M4SAH5_9FIRM</name>
<dbReference type="GO" id="GO:0005975">
    <property type="term" value="P:carbohydrate metabolic process"/>
    <property type="evidence" value="ECO:0007669"/>
    <property type="project" value="InterPro"/>
</dbReference>
<evidence type="ECO:0000313" key="2">
    <source>
        <dbReference type="Proteomes" id="UP000184114"/>
    </source>
</evidence>
<dbReference type="AlphaFoldDB" id="A0A1M4SAH5"/>
<accession>A0A1M4SAH5</accession>
<dbReference type="GeneID" id="90994893"/>
<dbReference type="Pfam" id="PF22537">
    <property type="entry name" value="WbmS-like"/>
    <property type="match status" value="1"/>
</dbReference>
<proteinExistence type="predicted"/>
<evidence type="ECO:0000313" key="1">
    <source>
        <dbReference type="EMBL" id="SHE29057.1"/>
    </source>
</evidence>
<dbReference type="InterPro" id="IPR011330">
    <property type="entry name" value="Glyco_hydro/deAcase_b/a-brl"/>
</dbReference>
<evidence type="ECO:0008006" key="3">
    <source>
        <dbReference type="Google" id="ProtNLM"/>
    </source>
</evidence>
<dbReference type="EMBL" id="FQTY01000001">
    <property type="protein sequence ID" value="SHE29057.1"/>
    <property type="molecule type" value="Genomic_DNA"/>
</dbReference>